<gene>
    <name evidence="2" type="ORF">SBOR_8498</name>
</gene>
<proteinExistence type="predicted"/>
<evidence type="ECO:0000313" key="3">
    <source>
        <dbReference type="Proteomes" id="UP000019487"/>
    </source>
</evidence>
<comment type="caution">
    <text evidence="2">The sequence shown here is derived from an EMBL/GenBank/DDBJ whole genome shotgun (WGS) entry which is preliminary data.</text>
</comment>
<dbReference type="HOGENOM" id="CLU_036218_0_0_1"/>
<dbReference type="OrthoDB" id="3757673at2759"/>
<reference evidence="2 3" key="1">
    <citation type="journal article" date="2014" name="Genome Announc.">
        <title>Draft genome sequence of Sclerotinia borealis, a psychrophilic plant pathogenic fungus.</title>
        <authorList>
            <person name="Mardanov A.V."/>
            <person name="Beletsky A.V."/>
            <person name="Kadnikov V.V."/>
            <person name="Ignatov A.N."/>
            <person name="Ravin N.V."/>
        </authorList>
    </citation>
    <scope>NUCLEOTIDE SEQUENCE [LARGE SCALE GENOMIC DNA]</scope>
    <source>
        <strain evidence="3">F-4157</strain>
    </source>
</reference>
<keyword evidence="3" id="KW-1185">Reference proteome</keyword>
<evidence type="ECO:0008006" key="4">
    <source>
        <dbReference type="Google" id="ProtNLM"/>
    </source>
</evidence>
<organism evidence="2 3">
    <name type="scientific">Sclerotinia borealis (strain F-4128)</name>
    <dbReference type="NCBI Taxonomy" id="1432307"/>
    <lineage>
        <taxon>Eukaryota</taxon>
        <taxon>Fungi</taxon>
        <taxon>Dikarya</taxon>
        <taxon>Ascomycota</taxon>
        <taxon>Pezizomycotina</taxon>
        <taxon>Leotiomycetes</taxon>
        <taxon>Helotiales</taxon>
        <taxon>Sclerotiniaceae</taxon>
        <taxon>Sclerotinia</taxon>
    </lineage>
</organism>
<evidence type="ECO:0000313" key="2">
    <source>
        <dbReference type="EMBL" id="ESZ91098.1"/>
    </source>
</evidence>
<dbReference type="Proteomes" id="UP000019487">
    <property type="component" value="Unassembled WGS sequence"/>
</dbReference>
<feature type="region of interest" description="Disordered" evidence="1">
    <location>
        <begin position="166"/>
        <end position="198"/>
    </location>
</feature>
<name>W9C5U4_SCLBF</name>
<feature type="compositionally biased region" description="Polar residues" evidence="1">
    <location>
        <begin position="215"/>
        <end position="231"/>
    </location>
</feature>
<feature type="region of interest" description="Disordered" evidence="1">
    <location>
        <begin position="213"/>
        <end position="272"/>
    </location>
</feature>
<evidence type="ECO:0000256" key="1">
    <source>
        <dbReference type="SAM" id="MobiDB-lite"/>
    </source>
</evidence>
<protein>
    <recommendedName>
        <fullName evidence="4">Fungal N-terminal domain-containing protein</fullName>
    </recommendedName>
</protein>
<feature type="compositionally biased region" description="Basic and acidic residues" evidence="1">
    <location>
        <begin position="166"/>
        <end position="180"/>
    </location>
</feature>
<dbReference type="EMBL" id="AYSA01000541">
    <property type="protein sequence ID" value="ESZ91098.1"/>
    <property type="molecule type" value="Genomic_DNA"/>
</dbReference>
<accession>W9C5U4</accession>
<dbReference type="AlphaFoldDB" id="W9C5U4"/>
<sequence length="272" mass="30390">MSLSPLIPSLPPMSPLQTHLPTSLLLTCAATAVSIPILVQTLLTHLSAYHTAPQDLSTYLSVLESSISENASYDHDISRISKLEDKLRLAGMVREIQKCGDELRDLLDKMVSKEDHKRLKLGSRILWGTTRRDLEERVRKLDLLRMRFLVVYLGMVAAKTEVVLKEKEREKEREKEDADKVSGMGFGPLGSPIRTRTLPSNLSENIKRTPPLRRITSNAIGHNEGTGSPQRSGWMGVVSELQSSPLMHKRRASVEQSSSVGSPRSERFAQFP</sequence>
<dbReference type="STRING" id="1432307.W9C5U4"/>